<dbReference type="AlphaFoldDB" id="A0A1S8Y915"/>
<feature type="chain" id="PRO_5012006640" description="DUF1481 domain-containing protein" evidence="1">
    <location>
        <begin position="24"/>
        <end position="217"/>
    </location>
</feature>
<dbReference type="RefSeq" id="WP_078004976.1">
    <property type="nucleotide sequence ID" value="NZ_MRUL01000030.1"/>
</dbReference>
<dbReference type="Pfam" id="PF07356">
    <property type="entry name" value="DUF1481"/>
    <property type="match status" value="1"/>
</dbReference>
<evidence type="ECO:0000313" key="3">
    <source>
        <dbReference type="Proteomes" id="UP000190667"/>
    </source>
</evidence>
<dbReference type="EMBL" id="MRUL01000030">
    <property type="protein sequence ID" value="OON35550.1"/>
    <property type="molecule type" value="Genomic_DNA"/>
</dbReference>
<dbReference type="InterPro" id="IPR010858">
    <property type="entry name" value="DUF1481"/>
</dbReference>
<comment type="caution">
    <text evidence="2">The sequence shown here is derived from an EMBL/GenBank/DDBJ whole genome shotgun (WGS) entry which is preliminary data.</text>
</comment>
<name>A0A1S8Y915_9GAMM</name>
<protein>
    <recommendedName>
        <fullName evidence="4">DUF1481 domain-containing protein</fullName>
    </recommendedName>
</protein>
<evidence type="ECO:0000256" key="1">
    <source>
        <dbReference type="SAM" id="SignalP"/>
    </source>
</evidence>
<accession>A0A1S8Y915</accession>
<feature type="signal peptide" evidence="1">
    <location>
        <begin position="1"/>
        <end position="23"/>
    </location>
</feature>
<gene>
    <name evidence="2" type="ORF">BTJ39_22800</name>
</gene>
<organism evidence="2 3">
    <name type="scientific">Izhakiella australiensis</name>
    <dbReference type="NCBI Taxonomy" id="1926881"/>
    <lineage>
        <taxon>Bacteria</taxon>
        <taxon>Pseudomonadati</taxon>
        <taxon>Pseudomonadota</taxon>
        <taxon>Gammaproteobacteria</taxon>
        <taxon>Enterobacterales</taxon>
        <taxon>Erwiniaceae</taxon>
        <taxon>Izhakiella</taxon>
    </lineage>
</organism>
<dbReference type="STRING" id="1926881.BTJ39_22800"/>
<sequence length="217" mass="24390">MRIRTLFLLCGLALLVGCSSHKALPDFTASGYLADRGAVRIWRKNHGDTVHMLTVYTPFSDANVEVTDYTWQQKHLMSVERHIKGSKPDDVTLRFDSGGKLSFMQRQLAGHREALSDDDVALYQFDAQRMLQISDALLDGRVVLHQGRWQPDNTVISCHNQQVDPSFDEHARQVIRQIQGTGQTPVSVAWLQAAQGTQLLLVTTQDLCATEPKEQSF</sequence>
<dbReference type="OrthoDB" id="6457475at2"/>
<evidence type="ECO:0008006" key="4">
    <source>
        <dbReference type="Google" id="ProtNLM"/>
    </source>
</evidence>
<keyword evidence="1" id="KW-0732">Signal</keyword>
<evidence type="ECO:0000313" key="2">
    <source>
        <dbReference type="EMBL" id="OON35550.1"/>
    </source>
</evidence>
<dbReference type="PROSITE" id="PS51257">
    <property type="entry name" value="PROKAR_LIPOPROTEIN"/>
    <property type="match status" value="1"/>
</dbReference>
<dbReference type="Proteomes" id="UP000190667">
    <property type="component" value="Unassembled WGS sequence"/>
</dbReference>
<proteinExistence type="predicted"/>
<reference evidence="2 3" key="1">
    <citation type="submission" date="2016-12" db="EMBL/GenBank/DDBJ databases">
        <title>Izhakiella australiana sp. nov. of genus Izhakiella isolated from Australian desert.</title>
        <authorList>
            <person name="Ji M."/>
        </authorList>
    </citation>
    <scope>NUCLEOTIDE SEQUENCE [LARGE SCALE GENOMIC DNA]</scope>
    <source>
        <strain evidence="2 3">D4N98</strain>
    </source>
</reference>
<keyword evidence="3" id="KW-1185">Reference proteome</keyword>